<evidence type="ECO:0000313" key="1">
    <source>
        <dbReference type="EMBL" id="CDH59281.1"/>
    </source>
</evidence>
<organism evidence="1 2">
    <name type="scientific">Lichtheimia corymbifera JMRC:FSU:9682</name>
    <dbReference type="NCBI Taxonomy" id="1263082"/>
    <lineage>
        <taxon>Eukaryota</taxon>
        <taxon>Fungi</taxon>
        <taxon>Fungi incertae sedis</taxon>
        <taxon>Mucoromycota</taxon>
        <taxon>Mucoromycotina</taxon>
        <taxon>Mucoromycetes</taxon>
        <taxon>Mucorales</taxon>
        <taxon>Lichtheimiaceae</taxon>
        <taxon>Lichtheimia</taxon>
    </lineage>
</organism>
<keyword evidence="2" id="KW-1185">Reference proteome</keyword>
<gene>
    <name evidence="1" type="ORF">LCOR_10103.1</name>
</gene>
<protein>
    <submittedName>
        <fullName evidence="1">Uncharacterized protein</fullName>
    </submittedName>
</protein>
<reference evidence="1" key="1">
    <citation type="submission" date="2013-08" db="EMBL/GenBank/DDBJ databases">
        <title>Gene expansion shapes genome architecture in the human pathogen Lichtheimia corymbifera: an evolutionary genomics analysis in the ancient terrestrial Mucorales (Mucoromycotina).</title>
        <authorList>
            <person name="Schwartze V.U."/>
            <person name="Winter S."/>
            <person name="Shelest E."/>
            <person name="Marcet-Houben M."/>
            <person name="Horn F."/>
            <person name="Wehner S."/>
            <person name="Hoffmann K."/>
            <person name="Riege K."/>
            <person name="Sammeth M."/>
            <person name="Nowrousian M."/>
            <person name="Valiante V."/>
            <person name="Linde J."/>
            <person name="Jacobsen I.D."/>
            <person name="Marz M."/>
            <person name="Brakhage A.A."/>
            <person name="Gabaldon T."/>
            <person name="Bocker S."/>
            <person name="Voigt K."/>
        </authorList>
    </citation>
    <scope>NUCLEOTIDE SEQUENCE [LARGE SCALE GENOMIC DNA]</scope>
    <source>
        <strain evidence="1">FSU 9682</strain>
    </source>
</reference>
<dbReference type="Proteomes" id="UP000027586">
    <property type="component" value="Unassembled WGS sequence"/>
</dbReference>
<evidence type="ECO:0000313" key="2">
    <source>
        <dbReference type="Proteomes" id="UP000027586"/>
    </source>
</evidence>
<proteinExistence type="predicted"/>
<dbReference type="VEuPathDB" id="FungiDB:LCOR_10103.1"/>
<accession>A0A068SDE3</accession>
<comment type="caution">
    <text evidence="1">The sequence shown here is derived from an EMBL/GenBank/DDBJ whole genome shotgun (WGS) entry which is preliminary data.</text>
</comment>
<sequence length="136" mass="15366">MSATTHDGQVDVFKPLQLITLNMALLITFASHAASVHDPLFKTLVDYVDRGIDYVSPLGDINMQLPHLAWIIELFTQNEHAMADFSFKERDPYYYNLVEKALASDQDCIAKAMDALRDDVHVTEETVMIACRGFDD</sequence>
<dbReference type="EMBL" id="CBTN010000067">
    <property type="protein sequence ID" value="CDH59281.1"/>
    <property type="molecule type" value="Genomic_DNA"/>
</dbReference>
<name>A0A068SDE3_9FUNG</name>
<dbReference type="AlphaFoldDB" id="A0A068SDE3"/>
<dbReference type="STRING" id="1263082.A0A068SDE3"/>